<evidence type="ECO:0000313" key="2">
    <source>
        <dbReference type="Proteomes" id="UP000001977"/>
    </source>
</evidence>
<keyword evidence="2" id="KW-1185">Reference proteome</keyword>
<dbReference type="KEGG" id="bav:BAV3155A"/>
<sequence>MSLWDIGKDPKTLLRPDCLHSQTQSVYACRPEAQFPKFFALRHITL</sequence>
<dbReference type="STRING" id="360910.BAV3155A"/>
<proteinExistence type="predicted"/>
<organism evidence="1 2">
    <name type="scientific">Bordetella avium (strain 197N)</name>
    <dbReference type="NCBI Taxonomy" id="360910"/>
    <lineage>
        <taxon>Bacteria</taxon>
        <taxon>Pseudomonadati</taxon>
        <taxon>Pseudomonadota</taxon>
        <taxon>Betaproteobacteria</taxon>
        <taxon>Burkholderiales</taxon>
        <taxon>Alcaligenaceae</taxon>
        <taxon>Bordetella</taxon>
    </lineage>
</organism>
<accession>Q2KU95</accession>
<reference evidence="1 2" key="1">
    <citation type="journal article" date="2006" name="J. Bacteriol.">
        <title>Comparison of the genome sequence of the poultry pathogen Bordetella avium with those of B. bronchiseptica, B. pertussis, and B. parapertussis reveals extensive diversity in surface structures associated with host interaction.</title>
        <authorList>
            <person name="Sebaihia M."/>
            <person name="Preston A."/>
            <person name="Maskell D.J."/>
            <person name="Kuzmiak H."/>
            <person name="Connell T.D."/>
            <person name="King N.D."/>
            <person name="Orndorff P.E."/>
            <person name="Miyamoto D.M."/>
            <person name="Thomson N.R."/>
            <person name="Harris D."/>
            <person name="Goble A."/>
            <person name="Lord A."/>
            <person name="Murphy L."/>
            <person name="Quail M.A."/>
            <person name="Rutter S."/>
            <person name="Squares R."/>
            <person name="Squares S."/>
            <person name="Woodward J."/>
            <person name="Parkhill J."/>
            <person name="Temple L.M."/>
        </authorList>
    </citation>
    <scope>NUCLEOTIDE SEQUENCE [LARGE SCALE GENOMIC DNA]</scope>
    <source>
        <strain evidence="1 2">197N</strain>
    </source>
</reference>
<protein>
    <submittedName>
        <fullName evidence="1">Uncharacterized protein</fullName>
    </submittedName>
</protein>
<name>Q2KU95_BORA1</name>
<evidence type="ECO:0000313" key="1">
    <source>
        <dbReference type="EMBL" id="CAJ50765.1"/>
    </source>
</evidence>
<dbReference type="Proteomes" id="UP000001977">
    <property type="component" value="Chromosome"/>
</dbReference>
<dbReference type="EMBL" id="AM167904">
    <property type="protein sequence ID" value="CAJ50765.1"/>
    <property type="molecule type" value="Genomic_DNA"/>
</dbReference>
<dbReference type="HOGENOM" id="CLU_3180844_0_0_4"/>
<gene>
    <name evidence="1" type="ORF">BAV3155A</name>
</gene>
<dbReference type="AlphaFoldDB" id="Q2KU95"/>